<dbReference type="Pfam" id="PF13404">
    <property type="entry name" value="HTH_AsnC-type"/>
    <property type="match status" value="2"/>
</dbReference>
<dbReference type="InterPro" id="IPR011008">
    <property type="entry name" value="Dimeric_a/b-barrel"/>
</dbReference>
<dbReference type="Gene3D" id="1.10.10.10">
    <property type="entry name" value="Winged helix-like DNA-binding domain superfamily/Winged helix DNA-binding domain"/>
    <property type="match status" value="2"/>
</dbReference>
<keyword evidence="6" id="KW-1185">Reference proteome</keyword>
<keyword evidence="1" id="KW-0805">Transcription regulation</keyword>
<dbReference type="PANTHER" id="PTHR30154">
    <property type="entry name" value="LEUCINE-RESPONSIVE REGULATORY PROTEIN"/>
    <property type="match status" value="1"/>
</dbReference>
<dbReference type="InterPro" id="IPR019888">
    <property type="entry name" value="Tscrpt_reg_AsnC-like"/>
</dbReference>
<feature type="domain" description="HTH asnC-type" evidence="4">
    <location>
        <begin position="179"/>
        <end position="239"/>
    </location>
</feature>
<dbReference type="Proteomes" id="UP001500124">
    <property type="component" value="Unassembled WGS sequence"/>
</dbReference>
<evidence type="ECO:0000256" key="2">
    <source>
        <dbReference type="ARBA" id="ARBA00023125"/>
    </source>
</evidence>
<dbReference type="SUPFAM" id="SSF46785">
    <property type="entry name" value="Winged helix' DNA-binding domain"/>
    <property type="match status" value="1"/>
</dbReference>
<evidence type="ECO:0000259" key="4">
    <source>
        <dbReference type="PROSITE" id="PS50956"/>
    </source>
</evidence>
<dbReference type="InterPro" id="IPR000485">
    <property type="entry name" value="AsnC-type_HTH_dom"/>
</dbReference>
<comment type="caution">
    <text evidence="5">The sequence shown here is derived from an EMBL/GenBank/DDBJ whole genome shotgun (WGS) entry which is preliminary data.</text>
</comment>
<dbReference type="PRINTS" id="PR00033">
    <property type="entry name" value="HTHASNC"/>
</dbReference>
<dbReference type="SUPFAM" id="SSF54909">
    <property type="entry name" value="Dimeric alpha+beta barrel"/>
    <property type="match status" value="1"/>
</dbReference>
<gene>
    <name evidence="5" type="ORF">GCM10023336_39870</name>
</gene>
<dbReference type="SMART" id="SM00344">
    <property type="entry name" value="HTH_ASNC"/>
    <property type="match status" value="1"/>
</dbReference>
<organism evidence="5 6">
    <name type="scientific">Streptomyces similanensis</name>
    <dbReference type="NCBI Taxonomy" id="1274988"/>
    <lineage>
        <taxon>Bacteria</taxon>
        <taxon>Bacillati</taxon>
        <taxon>Actinomycetota</taxon>
        <taxon>Actinomycetes</taxon>
        <taxon>Kitasatosporales</taxon>
        <taxon>Streptomycetaceae</taxon>
        <taxon>Streptomyces</taxon>
    </lineage>
</organism>
<evidence type="ECO:0000256" key="3">
    <source>
        <dbReference type="ARBA" id="ARBA00023163"/>
    </source>
</evidence>
<name>A0ABP9KMQ0_9ACTN</name>
<evidence type="ECO:0000256" key="1">
    <source>
        <dbReference type="ARBA" id="ARBA00023015"/>
    </source>
</evidence>
<dbReference type="PROSITE" id="PS50956">
    <property type="entry name" value="HTH_ASNC_2"/>
    <property type="match status" value="1"/>
</dbReference>
<dbReference type="EMBL" id="BAABKC010000056">
    <property type="protein sequence ID" value="GAA5061950.1"/>
    <property type="molecule type" value="Genomic_DNA"/>
</dbReference>
<dbReference type="Gene3D" id="3.30.70.920">
    <property type="match status" value="1"/>
</dbReference>
<keyword evidence="3" id="KW-0804">Transcription</keyword>
<dbReference type="Pfam" id="PF01037">
    <property type="entry name" value="AsnC_trans_reg"/>
    <property type="match status" value="1"/>
</dbReference>
<proteinExistence type="predicted"/>
<reference evidence="6" key="1">
    <citation type="journal article" date="2019" name="Int. J. Syst. Evol. Microbiol.">
        <title>The Global Catalogue of Microorganisms (GCM) 10K type strain sequencing project: providing services to taxonomists for standard genome sequencing and annotation.</title>
        <authorList>
            <consortium name="The Broad Institute Genomics Platform"/>
            <consortium name="The Broad Institute Genome Sequencing Center for Infectious Disease"/>
            <person name="Wu L."/>
            <person name="Ma J."/>
        </authorList>
    </citation>
    <scope>NUCLEOTIDE SEQUENCE [LARGE SCALE GENOMIC DNA]</scope>
    <source>
        <strain evidence="6">JCM 18410</strain>
    </source>
</reference>
<dbReference type="InterPro" id="IPR036388">
    <property type="entry name" value="WH-like_DNA-bd_sf"/>
</dbReference>
<accession>A0ABP9KMQ0</accession>
<evidence type="ECO:0000313" key="6">
    <source>
        <dbReference type="Proteomes" id="UP001500124"/>
    </source>
</evidence>
<dbReference type="InterPro" id="IPR036390">
    <property type="entry name" value="WH_DNA-bd_sf"/>
</dbReference>
<dbReference type="PANTHER" id="PTHR30154:SF34">
    <property type="entry name" value="TRANSCRIPTIONAL REGULATOR AZLB"/>
    <property type="match status" value="1"/>
</dbReference>
<evidence type="ECO:0000313" key="5">
    <source>
        <dbReference type="EMBL" id="GAA5061950.1"/>
    </source>
</evidence>
<protein>
    <submittedName>
        <fullName evidence="5">Lrp/AsnC family transcriptional regulator</fullName>
    </submittedName>
</protein>
<dbReference type="InterPro" id="IPR019887">
    <property type="entry name" value="Tscrpt_reg_AsnC/Lrp_C"/>
</dbReference>
<keyword evidence="2" id="KW-0238">DNA-binding</keyword>
<sequence>MDSATVSELDLALVHALQVRPRAAWTDLAPLLGATAVTLARRWERLTAEGLAWVSAVPGPAFPRGGCTAFVFVRCAPAARERLAGRLARLREAVTVELVAPGRADLMLDVLTPDLAGAARFLGEELAVLPDVLDVECVFATSLYAEGSRWRLGSLDAAQLSALNRSGGADGAGGPVSDLTASDHVLLDALVADGRTRLTELADLIGSSAATVRRRLGRLTASGIVAFRCDIAPAVSGLPLSVTFRGRAPASDVNRLHRTLATLPECRLLAAVTGSANVLATYWLRDIGSVQQRETAACAQLPSLDVTERVLGMRTVKRMGHLLDDDGRRVGVCPIRPW</sequence>